<evidence type="ECO:0000256" key="3">
    <source>
        <dbReference type="ARBA" id="ARBA00022771"/>
    </source>
</evidence>
<dbReference type="Pfam" id="PF01363">
    <property type="entry name" value="FYVE"/>
    <property type="match status" value="1"/>
</dbReference>
<dbReference type="InterPro" id="IPR011011">
    <property type="entry name" value="Znf_FYVE_PHD"/>
</dbReference>
<gene>
    <name evidence="8" type="ORF">J437_LFUL006157</name>
</gene>
<evidence type="ECO:0000313" key="8">
    <source>
        <dbReference type="EMBL" id="KAG8225133.1"/>
    </source>
</evidence>
<dbReference type="Pfam" id="PF25569">
    <property type="entry name" value="TPR_ZFYVE26"/>
    <property type="match status" value="1"/>
</dbReference>
<feature type="compositionally biased region" description="Acidic residues" evidence="6">
    <location>
        <begin position="85"/>
        <end position="103"/>
    </location>
</feature>
<organism evidence="8 9">
    <name type="scientific">Ladona fulva</name>
    <name type="common">Scarce chaser dragonfly</name>
    <name type="synonym">Libellula fulva</name>
    <dbReference type="NCBI Taxonomy" id="123851"/>
    <lineage>
        <taxon>Eukaryota</taxon>
        <taxon>Metazoa</taxon>
        <taxon>Ecdysozoa</taxon>
        <taxon>Arthropoda</taxon>
        <taxon>Hexapoda</taxon>
        <taxon>Insecta</taxon>
        <taxon>Pterygota</taxon>
        <taxon>Palaeoptera</taxon>
        <taxon>Odonata</taxon>
        <taxon>Epiprocta</taxon>
        <taxon>Anisoptera</taxon>
        <taxon>Libelluloidea</taxon>
        <taxon>Libellulidae</taxon>
        <taxon>Ladona</taxon>
    </lineage>
</organism>
<evidence type="ECO:0000259" key="7">
    <source>
        <dbReference type="PROSITE" id="PS50178"/>
    </source>
</evidence>
<evidence type="ECO:0000256" key="4">
    <source>
        <dbReference type="ARBA" id="ARBA00022833"/>
    </source>
</evidence>
<dbReference type="GO" id="GO:0008270">
    <property type="term" value="F:zinc ion binding"/>
    <property type="evidence" value="ECO:0007669"/>
    <property type="project" value="UniProtKB-KW"/>
</dbReference>
<dbReference type="Proteomes" id="UP000792457">
    <property type="component" value="Unassembled WGS sequence"/>
</dbReference>
<dbReference type="InterPro" id="IPR057946">
    <property type="entry name" value="TPR_ZFYVE26"/>
</dbReference>
<evidence type="ECO:0000256" key="2">
    <source>
        <dbReference type="ARBA" id="ARBA00022723"/>
    </source>
</evidence>
<keyword evidence="4" id="KW-0862">Zinc</keyword>
<dbReference type="GO" id="GO:0005813">
    <property type="term" value="C:centrosome"/>
    <property type="evidence" value="ECO:0007669"/>
    <property type="project" value="TreeGrafter"/>
</dbReference>
<protein>
    <recommendedName>
        <fullName evidence="7">FYVE-type domain-containing protein</fullName>
    </recommendedName>
</protein>
<sequence>MCCKLVSFSMFNRRHHCRRCGRVVCGACSTRRLKVEGYLGVPVRVCDDCHSATHCQDQKVEGYGDLPVRVCDNCLNQSQANLKSEEDDMDHEEAEEVDEEDPDERLGNNGWWWKLSGDKAQDATVREEFSFEQSPSVSLCLAILKHHSPGDPAHPRLLLDSAENLLSLLRPSSDALKSLNPEVDHALVIHMVRSLAVASKVLYSRIGVGAGVERCDKVIGRAGLLNLLVRSGWAEAGVWAGALLEPNIGTPAAMMEDTRSGRSGSISKRRHHGLTSLRDRLVQEEQWELALEVATKGGLGRAGIWAAWGKACLRVGGWSRARLLFARCLQKGGGSIEGPPAGALATTSSSHLSEIIKILEEHNVALPILLEDPPSFSSHPYPSVLHSLASLDAISKGIILLPPAPSQERPVGCGPPLQEDVKEECLFYLRTYGTDQMVVDFLLRHGEIKEALLHFLNTRMSPEIFLDEVYLRCLKMGWVTELEAEMKSVDPTLERWKPHLCCLCRLLERRGMLHILYTAQVFSEDNVRAAMTCIRFYCNDVSSYSQMRQNCVHLHNAQKHMEDELASVGWVAEVPTPQTVTSTLGRKTSEGSIKRSNSESSILPLKLDPKDLDKHINTIRRQDEVAKFLGNCEAAGTPVVKLATRLAEKSNKLKSLPTLFGSTLERVHLAVLAIICGKDVEEGFGIAFRIIQDFNLKAAGVFELAGKMLVAEGRPKDLIHLISCIQSSGISDCSSVCDQVAYSCILSLVKLWETGWDIAKSAEEEDNSSLENSSSKNTLNPLVDPLLKIISDPEIKVSACIACGQLKNAYLIAVRINSNSDVERISDAAEKSGQSAIYRICQRRLQLVKVPPGIKH</sequence>
<dbReference type="OrthoDB" id="1936617at2759"/>
<keyword evidence="1" id="KW-0597">Phosphoprotein</keyword>
<proteinExistence type="predicted"/>
<dbReference type="GO" id="GO:0000724">
    <property type="term" value="P:double-strand break repair via homologous recombination"/>
    <property type="evidence" value="ECO:0007669"/>
    <property type="project" value="InterPro"/>
</dbReference>
<dbReference type="GO" id="GO:0032465">
    <property type="term" value="P:regulation of cytokinesis"/>
    <property type="evidence" value="ECO:0007669"/>
    <property type="project" value="TreeGrafter"/>
</dbReference>
<reference evidence="8" key="1">
    <citation type="submission" date="2013-04" db="EMBL/GenBank/DDBJ databases">
        <authorList>
            <person name="Qu J."/>
            <person name="Murali S.C."/>
            <person name="Bandaranaike D."/>
            <person name="Bellair M."/>
            <person name="Blankenburg K."/>
            <person name="Chao H."/>
            <person name="Dinh H."/>
            <person name="Doddapaneni H."/>
            <person name="Downs B."/>
            <person name="Dugan-Rocha S."/>
            <person name="Elkadiri S."/>
            <person name="Gnanaolivu R.D."/>
            <person name="Hernandez B."/>
            <person name="Javaid M."/>
            <person name="Jayaseelan J.C."/>
            <person name="Lee S."/>
            <person name="Li M."/>
            <person name="Ming W."/>
            <person name="Munidasa M."/>
            <person name="Muniz J."/>
            <person name="Nguyen L."/>
            <person name="Ongeri F."/>
            <person name="Osuji N."/>
            <person name="Pu L.-L."/>
            <person name="Puazo M."/>
            <person name="Qu C."/>
            <person name="Quiroz J."/>
            <person name="Raj R."/>
            <person name="Weissenberger G."/>
            <person name="Xin Y."/>
            <person name="Zou X."/>
            <person name="Han Y."/>
            <person name="Richards S."/>
            <person name="Worley K."/>
            <person name="Muzny D."/>
            <person name="Gibbs R."/>
        </authorList>
    </citation>
    <scope>NUCLEOTIDE SEQUENCE</scope>
    <source>
        <strain evidence="8">Sampled in the wild</strain>
    </source>
</reference>
<keyword evidence="9" id="KW-1185">Reference proteome</keyword>
<dbReference type="PROSITE" id="PS50178">
    <property type="entry name" value="ZF_FYVE"/>
    <property type="match status" value="1"/>
</dbReference>
<dbReference type="Gene3D" id="3.30.40.10">
    <property type="entry name" value="Zinc/RING finger domain, C3HC4 (zinc finger)"/>
    <property type="match status" value="1"/>
</dbReference>
<feature type="region of interest" description="Disordered" evidence="6">
    <location>
        <begin position="82"/>
        <end position="104"/>
    </location>
</feature>
<dbReference type="SUPFAM" id="SSF57903">
    <property type="entry name" value="FYVE/PHD zinc finger"/>
    <property type="match status" value="1"/>
</dbReference>
<dbReference type="GO" id="GO:0032266">
    <property type="term" value="F:phosphatidylinositol-3-phosphate binding"/>
    <property type="evidence" value="ECO:0007669"/>
    <property type="project" value="InterPro"/>
</dbReference>
<name>A0A8K0K368_LADFU</name>
<dbReference type="GO" id="GO:0030496">
    <property type="term" value="C:midbody"/>
    <property type="evidence" value="ECO:0007669"/>
    <property type="project" value="TreeGrafter"/>
</dbReference>
<dbReference type="InterPro" id="IPR028730">
    <property type="entry name" value="ZFYVE26"/>
</dbReference>
<dbReference type="InterPro" id="IPR013083">
    <property type="entry name" value="Znf_RING/FYVE/PHD"/>
</dbReference>
<reference evidence="8" key="2">
    <citation type="submission" date="2017-10" db="EMBL/GenBank/DDBJ databases">
        <title>Ladona fulva Genome sequencing and assembly.</title>
        <authorList>
            <person name="Murali S."/>
            <person name="Richards S."/>
            <person name="Bandaranaike D."/>
            <person name="Bellair M."/>
            <person name="Blankenburg K."/>
            <person name="Chao H."/>
            <person name="Dinh H."/>
            <person name="Doddapaneni H."/>
            <person name="Dugan-Rocha S."/>
            <person name="Elkadiri S."/>
            <person name="Gnanaolivu R."/>
            <person name="Hernandez B."/>
            <person name="Skinner E."/>
            <person name="Javaid M."/>
            <person name="Lee S."/>
            <person name="Li M."/>
            <person name="Ming W."/>
            <person name="Munidasa M."/>
            <person name="Muniz J."/>
            <person name="Nguyen L."/>
            <person name="Hughes D."/>
            <person name="Osuji N."/>
            <person name="Pu L.-L."/>
            <person name="Puazo M."/>
            <person name="Qu C."/>
            <person name="Quiroz J."/>
            <person name="Raj R."/>
            <person name="Weissenberger G."/>
            <person name="Xin Y."/>
            <person name="Zou X."/>
            <person name="Han Y."/>
            <person name="Worley K."/>
            <person name="Muzny D."/>
            <person name="Gibbs R."/>
        </authorList>
    </citation>
    <scope>NUCLEOTIDE SEQUENCE</scope>
    <source>
        <strain evidence="8">Sampled in the wild</strain>
    </source>
</reference>
<dbReference type="GO" id="GO:0005765">
    <property type="term" value="C:lysosomal membrane"/>
    <property type="evidence" value="ECO:0007669"/>
    <property type="project" value="TreeGrafter"/>
</dbReference>
<dbReference type="GO" id="GO:0000281">
    <property type="term" value="P:mitotic cytokinesis"/>
    <property type="evidence" value="ECO:0007669"/>
    <property type="project" value="InterPro"/>
</dbReference>
<accession>A0A8K0K368</accession>
<dbReference type="EMBL" id="KZ308225">
    <property type="protein sequence ID" value="KAG8225133.1"/>
    <property type="molecule type" value="Genomic_DNA"/>
</dbReference>
<keyword evidence="2" id="KW-0479">Metal-binding</keyword>
<comment type="caution">
    <text evidence="8">The sequence shown here is derived from an EMBL/GenBank/DDBJ whole genome shotgun (WGS) entry which is preliminary data.</text>
</comment>
<evidence type="ECO:0000256" key="5">
    <source>
        <dbReference type="PROSITE-ProRule" id="PRU00091"/>
    </source>
</evidence>
<evidence type="ECO:0000256" key="1">
    <source>
        <dbReference type="ARBA" id="ARBA00022553"/>
    </source>
</evidence>
<dbReference type="SMART" id="SM00064">
    <property type="entry name" value="FYVE"/>
    <property type="match status" value="1"/>
</dbReference>
<keyword evidence="3 5" id="KW-0863">Zinc-finger</keyword>
<dbReference type="PANTHER" id="PTHR46591:SF1">
    <property type="entry name" value="ZINC FINGER FYVE DOMAIN-CONTAINING PROTEIN 26"/>
    <property type="match status" value="1"/>
</dbReference>
<dbReference type="InterPro" id="IPR000306">
    <property type="entry name" value="Znf_FYVE"/>
</dbReference>
<evidence type="ECO:0000256" key="6">
    <source>
        <dbReference type="SAM" id="MobiDB-lite"/>
    </source>
</evidence>
<dbReference type="PANTHER" id="PTHR46591">
    <property type="entry name" value="ZINC FINGER FYVE DOMAIN-CONTAINING PROTEIN 26"/>
    <property type="match status" value="1"/>
</dbReference>
<evidence type="ECO:0000313" key="9">
    <source>
        <dbReference type="Proteomes" id="UP000792457"/>
    </source>
</evidence>
<feature type="domain" description="FYVE-type" evidence="7">
    <location>
        <begin position="1"/>
        <end position="54"/>
    </location>
</feature>
<dbReference type="InterPro" id="IPR017455">
    <property type="entry name" value="Znf_FYVE-rel"/>
</dbReference>
<dbReference type="AlphaFoldDB" id="A0A8K0K368"/>